<reference evidence="8" key="1">
    <citation type="submission" date="2022-10" db="EMBL/GenBank/DDBJ databases">
        <title>Catenovulum adriacola sp. nov. isolated in the Harbour of Susak.</title>
        <authorList>
            <person name="Schoch T."/>
            <person name="Reich S.J."/>
            <person name="Stoeferle S."/>
            <person name="Flaiz M."/>
            <person name="Kazda M."/>
            <person name="Riedel C.U."/>
            <person name="Duerre P."/>
        </authorList>
    </citation>
    <scope>NUCLEOTIDE SEQUENCE</scope>
    <source>
        <strain evidence="8">TS8</strain>
    </source>
</reference>
<evidence type="ECO:0000256" key="1">
    <source>
        <dbReference type="ARBA" id="ARBA00009764"/>
    </source>
</evidence>
<dbReference type="RefSeq" id="WP_268075494.1">
    <property type="nucleotide sequence ID" value="NZ_CP109965.1"/>
</dbReference>
<keyword evidence="8" id="KW-0966">Cell projection</keyword>
<dbReference type="InterPro" id="IPR040026">
    <property type="entry name" value="FliD"/>
</dbReference>
<dbReference type="Pfam" id="PF07196">
    <property type="entry name" value="Flagellin_IN"/>
    <property type="match status" value="1"/>
</dbReference>
<comment type="subunit">
    <text evidence="2 5">Homopentamer.</text>
</comment>
<keyword evidence="8" id="KW-0282">Flagellum</keyword>
<feature type="domain" description="Flagellar hook-associated protein 2 C-terminal" evidence="7">
    <location>
        <begin position="232"/>
        <end position="469"/>
    </location>
</feature>
<evidence type="ECO:0000259" key="6">
    <source>
        <dbReference type="Pfam" id="PF02465"/>
    </source>
</evidence>
<dbReference type="Pfam" id="PF02465">
    <property type="entry name" value="FliD_N"/>
    <property type="match status" value="1"/>
</dbReference>
<dbReference type="Proteomes" id="UP001163726">
    <property type="component" value="Chromosome"/>
</dbReference>
<keyword evidence="5" id="KW-0964">Secreted</keyword>
<evidence type="ECO:0000313" key="8">
    <source>
        <dbReference type="EMBL" id="WAJ71030.1"/>
    </source>
</evidence>
<accession>A0ABY7AN95</accession>
<organism evidence="8 9">
    <name type="scientific">Catenovulum adriaticum</name>
    <dbReference type="NCBI Taxonomy" id="2984846"/>
    <lineage>
        <taxon>Bacteria</taxon>
        <taxon>Pseudomonadati</taxon>
        <taxon>Pseudomonadota</taxon>
        <taxon>Gammaproteobacteria</taxon>
        <taxon>Alteromonadales</taxon>
        <taxon>Alteromonadaceae</taxon>
        <taxon>Catenovulum</taxon>
    </lineage>
</organism>
<evidence type="ECO:0000256" key="2">
    <source>
        <dbReference type="ARBA" id="ARBA00011255"/>
    </source>
</evidence>
<gene>
    <name evidence="8" type="primary">fliD</name>
    <name evidence="8" type="ORF">OLW01_04295</name>
</gene>
<proteinExistence type="inferred from homology"/>
<evidence type="ECO:0000256" key="5">
    <source>
        <dbReference type="RuleBase" id="RU362066"/>
    </source>
</evidence>
<dbReference type="Pfam" id="PF07195">
    <property type="entry name" value="FliD_C"/>
    <property type="match status" value="1"/>
</dbReference>
<name>A0ABY7AN95_9ALTE</name>
<sequence>MSVSSIGVGSGLDLSGLVQQLLEAERAPKQARFDEREESLETEISAIGQLKSKLDEFKTSVDELRNSYDLQGRKALLSHPNISSDDETATGPFTAEASNSAEKGQYKIAIEQLASGSRLESLSAADNGGTAVFNSSSDAVSSTAGTMTFTAGSDSFDINVTAGMSLSELRSKVNAAGEEFGIQASIVDTGTADGARLVYTSDKTGDGNDLVVSNNNAELDKISTVNMDVTAAQNARATIDGITVESDTNKFENVLENVTFEAQEVSSKDALGEFQTSRLEIGFDKDNLKNKVTDFVDNYNGIMDEIKALTRYGASELEEDGALAGDYMVRGIQTGLSNIVSGSVDASALGTLFQIGISFDDDGKLEISESDEFGIGSGQELLDDALDDNFDEIAALFSDSEDGIATKMYEYVNEYTTFGGLLRTRESSTKDQKDLLSDERERFELQMADYEQLLRNKYINLDLTVSKLQRTGSSLMAALGYG</sequence>
<feature type="domain" description="Flagellar hook-associated protein 2 N-terminal" evidence="6">
    <location>
        <begin position="10"/>
        <end position="116"/>
    </location>
</feature>
<comment type="subcellular location">
    <subcellularLocation>
        <location evidence="5">Secreted</location>
    </subcellularLocation>
    <subcellularLocation>
        <location evidence="5">Bacterial flagellum</location>
    </subcellularLocation>
</comment>
<dbReference type="PANTHER" id="PTHR30288">
    <property type="entry name" value="FLAGELLAR CAP/ASSEMBLY PROTEIN FLID"/>
    <property type="match status" value="1"/>
</dbReference>
<keyword evidence="8" id="KW-0969">Cilium</keyword>
<comment type="similarity">
    <text evidence="1 5">Belongs to the FliD family.</text>
</comment>
<dbReference type="EMBL" id="CP109965">
    <property type="protein sequence ID" value="WAJ71030.1"/>
    <property type="molecule type" value="Genomic_DNA"/>
</dbReference>
<keyword evidence="4 5" id="KW-0975">Bacterial flagellum</keyword>
<dbReference type="InterPro" id="IPR010809">
    <property type="entry name" value="FliD_C"/>
</dbReference>
<evidence type="ECO:0000313" key="9">
    <source>
        <dbReference type="Proteomes" id="UP001163726"/>
    </source>
</evidence>
<evidence type="ECO:0000259" key="7">
    <source>
        <dbReference type="Pfam" id="PF07195"/>
    </source>
</evidence>
<protein>
    <recommendedName>
        <fullName evidence="5">Flagellar hook-associated protein 2</fullName>
        <shortName evidence="5">HAP2</shortName>
    </recommendedName>
    <alternativeName>
        <fullName evidence="5">Flagellar cap protein</fullName>
    </alternativeName>
</protein>
<evidence type="ECO:0000256" key="3">
    <source>
        <dbReference type="ARBA" id="ARBA00023054"/>
    </source>
</evidence>
<dbReference type="InterPro" id="IPR003481">
    <property type="entry name" value="FliD_N"/>
</dbReference>
<evidence type="ECO:0000256" key="4">
    <source>
        <dbReference type="ARBA" id="ARBA00023143"/>
    </source>
</evidence>
<comment type="function">
    <text evidence="5">Required for morphogenesis and for the elongation of the flagellar filament by facilitating polymerization of the flagellin monomers at the tip of growing filament. Forms a capping structure, which prevents flagellin subunits (transported through the central channel of the flagellum) from leaking out without polymerization at the distal end.</text>
</comment>
<keyword evidence="9" id="KW-1185">Reference proteome</keyword>
<keyword evidence="3" id="KW-0175">Coiled coil</keyword>
<dbReference type="InterPro" id="IPR010810">
    <property type="entry name" value="Flagellin_hook_IN_motif"/>
</dbReference>
<dbReference type="PANTHER" id="PTHR30288:SF0">
    <property type="entry name" value="FLAGELLAR HOOK-ASSOCIATED PROTEIN 2"/>
    <property type="match status" value="1"/>
</dbReference>